<dbReference type="VEuPathDB" id="FungiDB:EYZ11_010714"/>
<organism evidence="7 8">
    <name type="scientific">Aspergillus tanneri</name>
    <dbReference type="NCBI Taxonomy" id="1220188"/>
    <lineage>
        <taxon>Eukaryota</taxon>
        <taxon>Fungi</taxon>
        <taxon>Dikarya</taxon>
        <taxon>Ascomycota</taxon>
        <taxon>Pezizomycotina</taxon>
        <taxon>Eurotiomycetes</taxon>
        <taxon>Eurotiomycetidae</taxon>
        <taxon>Eurotiales</taxon>
        <taxon>Aspergillaceae</taxon>
        <taxon>Aspergillus</taxon>
        <taxon>Aspergillus subgen. Circumdati</taxon>
    </lineage>
</organism>
<dbReference type="SMART" id="SM00257">
    <property type="entry name" value="LysM"/>
    <property type="match status" value="3"/>
</dbReference>
<keyword evidence="1" id="KW-0147">Chitin-binding</keyword>
<evidence type="ECO:0000256" key="1">
    <source>
        <dbReference type="ARBA" id="ARBA00022669"/>
    </source>
</evidence>
<accession>A0A5M9MTJ1</accession>
<feature type="domain" description="LysM" evidence="6">
    <location>
        <begin position="133"/>
        <end position="180"/>
    </location>
</feature>
<feature type="chain" id="PRO_5024448580" description="LysM domain-containing protein" evidence="5">
    <location>
        <begin position="18"/>
        <end position="330"/>
    </location>
</feature>
<feature type="region of interest" description="Disordered" evidence="4">
    <location>
        <begin position="98"/>
        <end position="119"/>
    </location>
</feature>
<dbReference type="InterPro" id="IPR052210">
    <property type="entry name" value="LysM1-like"/>
</dbReference>
<evidence type="ECO:0000313" key="8">
    <source>
        <dbReference type="Proteomes" id="UP000324241"/>
    </source>
</evidence>
<dbReference type="InterPro" id="IPR036779">
    <property type="entry name" value="LysM_dom_sf"/>
</dbReference>
<keyword evidence="3" id="KW-0843">Virulence</keyword>
<evidence type="ECO:0000256" key="5">
    <source>
        <dbReference type="SAM" id="SignalP"/>
    </source>
</evidence>
<dbReference type="PANTHER" id="PTHR34997">
    <property type="entry name" value="AM15"/>
    <property type="match status" value="1"/>
</dbReference>
<dbReference type="EMBL" id="QUQM01000007">
    <property type="protein sequence ID" value="KAA8645827.1"/>
    <property type="molecule type" value="Genomic_DNA"/>
</dbReference>
<dbReference type="RefSeq" id="XP_033425188.1">
    <property type="nucleotide sequence ID" value="XM_033571873.1"/>
</dbReference>
<dbReference type="GO" id="GO:0008061">
    <property type="term" value="F:chitin binding"/>
    <property type="evidence" value="ECO:0007669"/>
    <property type="project" value="UniProtKB-KW"/>
</dbReference>
<comment type="caution">
    <text evidence="7">The sequence shown here is derived from an EMBL/GenBank/DDBJ whole genome shotgun (WGS) entry which is preliminary data.</text>
</comment>
<feature type="domain" description="LysM" evidence="6">
    <location>
        <begin position="282"/>
        <end position="328"/>
    </location>
</feature>
<evidence type="ECO:0000256" key="2">
    <source>
        <dbReference type="ARBA" id="ARBA00022729"/>
    </source>
</evidence>
<dbReference type="AlphaFoldDB" id="A0A5M9MTJ1"/>
<protein>
    <recommendedName>
        <fullName evidence="6">LysM domain-containing protein</fullName>
    </recommendedName>
</protein>
<dbReference type="GeneID" id="54329950"/>
<dbReference type="PANTHER" id="PTHR34997:SF2">
    <property type="entry name" value="LYSM DOMAIN-CONTAINING PROTEIN-RELATED"/>
    <property type="match status" value="1"/>
</dbReference>
<dbReference type="PROSITE" id="PS51782">
    <property type="entry name" value="LYSM"/>
    <property type="match status" value="3"/>
</dbReference>
<feature type="domain" description="LysM" evidence="6">
    <location>
        <begin position="217"/>
        <end position="265"/>
    </location>
</feature>
<proteinExistence type="predicted"/>
<gene>
    <name evidence="7" type="ORF">ATNIH1004_007248</name>
</gene>
<name>A0A5M9MTJ1_9EURO</name>
<dbReference type="SUPFAM" id="SSF54106">
    <property type="entry name" value="LysM domain"/>
    <property type="match status" value="3"/>
</dbReference>
<dbReference type="OrthoDB" id="2281372at2759"/>
<evidence type="ECO:0000256" key="4">
    <source>
        <dbReference type="SAM" id="MobiDB-lite"/>
    </source>
</evidence>
<dbReference type="Gene3D" id="3.10.350.10">
    <property type="entry name" value="LysM domain"/>
    <property type="match status" value="4"/>
</dbReference>
<feature type="signal peptide" evidence="5">
    <location>
        <begin position="1"/>
        <end position="17"/>
    </location>
</feature>
<keyword evidence="2 5" id="KW-0732">Signal</keyword>
<dbReference type="InterPro" id="IPR018392">
    <property type="entry name" value="LysM"/>
</dbReference>
<evidence type="ECO:0000256" key="3">
    <source>
        <dbReference type="ARBA" id="ARBA00023026"/>
    </source>
</evidence>
<dbReference type="Proteomes" id="UP000324241">
    <property type="component" value="Unassembled WGS sequence"/>
</dbReference>
<dbReference type="Pfam" id="PF01476">
    <property type="entry name" value="LysM"/>
    <property type="match status" value="3"/>
</dbReference>
<sequence>MVFSQVLFLALLGSVNAATLTKRFSSGDFATGETDPNVSSGCTYWANSIKSTDTCSALESFYGITIAQLVSWATTKCTLTVGWSYCVKAPVVPTTTTTTKKTATTTSSTKTAATTTTGGPSPTQMGLISTCNAFYYVKKGDSCWVIMNSYGNFTLDQFYSWNPAVKTDCSGLQPDYYVCVGVGGSTDSTTTKTTTTTTPTNIGPSPTQAGIATDCSTYYQAEKGDSCWLIVNEKYTYLTTAKFNKWNPAVGSNCSNLQKGYYYCVATKTERPMPNTISTCKKWHHVATGDNCWSIEQEYSISATQFEKWNPYIGSSCASLWLGYYVCVGV</sequence>
<evidence type="ECO:0000259" key="6">
    <source>
        <dbReference type="PROSITE" id="PS51782"/>
    </source>
</evidence>
<dbReference type="CDD" id="cd00118">
    <property type="entry name" value="LysM"/>
    <property type="match status" value="3"/>
</dbReference>
<reference evidence="7 8" key="1">
    <citation type="submission" date="2019-08" db="EMBL/GenBank/DDBJ databases">
        <title>The genome sequence of a newly discovered highly antifungal drug resistant Aspergillus species, Aspergillus tanneri NIH 1004.</title>
        <authorList>
            <person name="Mounaud S."/>
            <person name="Singh I."/>
            <person name="Joardar V."/>
            <person name="Pakala S."/>
            <person name="Pakala S."/>
            <person name="Venepally P."/>
            <person name="Chung J.K."/>
            <person name="Losada L."/>
            <person name="Nierman W.C."/>
        </authorList>
    </citation>
    <scope>NUCLEOTIDE SEQUENCE [LARGE SCALE GENOMIC DNA]</scope>
    <source>
        <strain evidence="7 8">NIH1004</strain>
    </source>
</reference>
<evidence type="ECO:0000313" key="7">
    <source>
        <dbReference type="EMBL" id="KAA8645827.1"/>
    </source>
</evidence>